<keyword evidence="3" id="KW-1185">Reference proteome</keyword>
<proteinExistence type="predicted"/>
<dbReference type="RefSeq" id="WP_284252399.1">
    <property type="nucleotide sequence ID" value="NZ_BSUM01000001.1"/>
</dbReference>
<name>A0AA37XI27_9MICO</name>
<reference evidence="2" key="1">
    <citation type="journal article" date="2014" name="Int. J. Syst. Evol. Microbiol.">
        <title>Complete genome sequence of Corynebacterium casei LMG S-19264T (=DSM 44701T), isolated from a smear-ripened cheese.</title>
        <authorList>
            <consortium name="US DOE Joint Genome Institute (JGI-PGF)"/>
            <person name="Walter F."/>
            <person name="Albersmeier A."/>
            <person name="Kalinowski J."/>
            <person name="Ruckert C."/>
        </authorList>
    </citation>
    <scope>NUCLEOTIDE SEQUENCE</scope>
    <source>
        <strain evidence="2">NBRC 112290</strain>
    </source>
</reference>
<organism evidence="2 3">
    <name type="scientific">Litorihabitans aurantiacus</name>
    <dbReference type="NCBI Taxonomy" id="1930061"/>
    <lineage>
        <taxon>Bacteria</taxon>
        <taxon>Bacillati</taxon>
        <taxon>Actinomycetota</taxon>
        <taxon>Actinomycetes</taxon>
        <taxon>Micrococcales</taxon>
        <taxon>Beutenbergiaceae</taxon>
        <taxon>Litorihabitans</taxon>
    </lineage>
</organism>
<comment type="caution">
    <text evidence="2">The sequence shown here is derived from an EMBL/GenBank/DDBJ whole genome shotgun (WGS) entry which is preliminary data.</text>
</comment>
<dbReference type="AlphaFoldDB" id="A0AA37XI27"/>
<evidence type="ECO:0000313" key="2">
    <source>
        <dbReference type="EMBL" id="GMA33529.1"/>
    </source>
</evidence>
<accession>A0AA37XI27</accession>
<dbReference type="Proteomes" id="UP001157161">
    <property type="component" value="Unassembled WGS sequence"/>
</dbReference>
<protein>
    <submittedName>
        <fullName evidence="2">Uncharacterized protein</fullName>
    </submittedName>
</protein>
<feature type="region of interest" description="Disordered" evidence="1">
    <location>
        <begin position="156"/>
        <end position="183"/>
    </location>
</feature>
<evidence type="ECO:0000313" key="3">
    <source>
        <dbReference type="Proteomes" id="UP001157161"/>
    </source>
</evidence>
<gene>
    <name evidence="2" type="ORF">GCM10025875_35210</name>
</gene>
<dbReference type="EMBL" id="BSUM01000001">
    <property type="protein sequence ID" value="GMA33529.1"/>
    <property type="molecule type" value="Genomic_DNA"/>
</dbReference>
<sequence length="183" mass="19521">MTAPDVSEEQFNRFLDSLRPHKPWCDTTLCYDDGDSIGHYGVATPIEFGSDEDPVGDRWRMPADGPTLAFPLNIGVPAVSVVVGGNAGFEGNDYMTPSEARAFAAQIVAAADAVEGVGAGRGTFSDCRRDRNRALRLVLGLVPPRSAVRRERGMGARLQGPGVGGRRRQRGQRVGCPLPGGLD</sequence>
<evidence type="ECO:0000256" key="1">
    <source>
        <dbReference type="SAM" id="MobiDB-lite"/>
    </source>
</evidence>
<reference evidence="2" key="2">
    <citation type="submission" date="2023-02" db="EMBL/GenBank/DDBJ databases">
        <authorList>
            <person name="Sun Q."/>
            <person name="Mori K."/>
        </authorList>
    </citation>
    <scope>NUCLEOTIDE SEQUENCE</scope>
    <source>
        <strain evidence="2">NBRC 112290</strain>
    </source>
</reference>